<accession>K5CJR6</accession>
<dbReference type="Proteomes" id="UP000007993">
    <property type="component" value="Unassembled WGS sequence"/>
</dbReference>
<comment type="caution">
    <text evidence="1">The sequence shown here is derived from an EMBL/GenBank/DDBJ whole genome shotgun (WGS) entry which is preliminary data.</text>
</comment>
<organism evidence="1 2">
    <name type="scientific">Rhodopirellula baltica SH28</name>
    <dbReference type="NCBI Taxonomy" id="993517"/>
    <lineage>
        <taxon>Bacteria</taxon>
        <taxon>Pseudomonadati</taxon>
        <taxon>Planctomycetota</taxon>
        <taxon>Planctomycetia</taxon>
        <taxon>Pirellulales</taxon>
        <taxon>Pirellulaceae</taxon>
        <taxon>Rhodopirellula</taxon>
    </lineage>
</organism>
<reference evidence="1 2" key="1">
    <citation type="journal article" date="2013" name="Mar. Genomics">
        <title>Expression of sulfatases in Rhodopirellula baltica and the diversity of sulfatases in the genus Rhodopirellula.</title>
        <authorList>
            <person name="Wegner C.E."/>
            <person name="Richter-Heitmann T."/>
            <person name="Klindworth A."/>
            <person name="Klockow C."/>
            <person name="Richter M."/>
            <person name="Achstetter T."/>
            <person name="Glockner F.O."/>
            <person name="Harder J."/>
        </authorList>
    </citation>
    <scope>NUCLEOTIDE SEQUENCE [LARGE SCALE GENOMIC DNA]</scope>
    <source>
        <strain evidence="1 2">SH28</strain>
    </source>
</reference>
<evidence type="ECO:0000313" key="1">
    <source>
        <dbReference type="EMBL" id="EKK04300.1"/>
    </source>
</evidence>
<sequence>MEHTGVTSSPNPMSIPDQCALNRSQFSLGTPVANPMKLSTSSCQSVANLHDPIALSNN</sequence>
<dbReference type="AlphaFoldDB" id="K5CJR6"/>
<protein>
    <submittedName>
        <fullName evidence="1">Uncharacterized protein</fullName>
    </submittedName>
</protein>
<gene>
    <name evidence="1" type="ORF">RBSH_00332</name>
</gene>
<name>K5CJR6_RHOBT</name>
<dbReference type="EMBL" id="AMCW01000010">
    <property type="protein sequence ID" value="EKK04300.1"/>
    <property type="molecule type" value="Genomic_DNA"/>
</dbReference>
<proteinExistence type="predicted"/>
<evidence type="ECO:0000313" key="2">
    <source>
        <dbReference type="Proteomes" id="UP000007993"/>
    </source>
</evidence>
<dbReference type="PATRIC" id="fig|993517.3.peg.362"/>